<dbReference type="PANTHER" id="PTHR34461">
    <property type="entry name" value="EXPRESSED PROTEIN"/>
    <property type="match status" value="1"/>
</dbReference>
<accession>A0ABD2YF06</accession>
<dbReference type="AlphaFoldDB" id="A0ABD2YF06"/>
<reference evidence="2 3" key="1">
    <citation type="submission" date="2024-11" db="EMBL/GenBank/DDBJ databases">
        <title>A near-complete genome assembly of Cinchona calisaya.</title>
        <authorList>
            <person name="Lian D.C."/>
            <person name="Zhao X.W."/>
            <person name="Wei L."/>
        </authorList>
    </citation>
    <scope>NUCLEOTIDE SEQUENCE [LARGE SCALE GENOMIC DNA]</scope>
    <source>
        <tissue evidence="2">Nenye</tissue>
    </source>
</reference>
<organism evidence="2 3">
    <name type="scientific">Cinchona calisaya</name>
    <dbReference type="NCBI Taxonomy" id="153742"/>
    <lineage>
        <taxon>Eukaryota</taxon>
        <taxon>Viridiplantae</taxon>
        <taxon>Streptophyta</taxon>
        <taxon>Embryophyta</taxon>
        <taxon>Tracheophyta</taxon>
        <taxon>Spermatophyta</taxon>
        <taxon>Magnoliopsida</taxon>
        <taxon>eudicotyledons</taxon>
        <taxon>Gunneridae</taxon>
        <taxon>Pentapetalae</taxon>
        <taxon>asterids</taxon>
        <taxon>lamiids</taxon>
        <taxon>Gentianales</taxon>
        <taxon>Rubiaceae</taxon>
        <taxon>Cinchonoideae</taxon>
        <taxon>Cinchoneae</taxon>
        <taxon>Cinchona</taxon>
    </lineage>
</organism>
<feature type="region of interest" description="Disordered" evidence="1">
    <location>
        <begin position="123"/>
        <end position="147"/>
    </location>
</feature>
<dbReference type="Proteomes" id="UP001630127">
    <property type="component" value="Unassembled WGS sequence"/>
</dbReference>
<dbReference type="EMBL" id="JBJUIK010000014">
    <property type="protein sequence ID" value="KAL3505286.1"/>
    <property type="molecule type" value="Genomic_DNA"/>
</dbReference>
<feature type="region of interest" description="Disordered" evidence="1">
    <location>
        <begin position="377"/>
        <end position="398"/>
    </location>
</feature>
<evidence type="ECO:0000313" key="2">
    <source>
        <dbReference type="EMBL" id="KAL3505286.1"/>
    </source>
</evidence>
<dbReference type="PANTHER" id="PTHR34461:SF2">
    <property type="entry name" value="EXPRESSED PROTEIN"/>
    <property type="match status" value="1"/>
</dbReference>
<evidence type="ECO:0000313" key="3">
    <source>
        <dbReference type="Proteomes" id="UP001630127"/>
    </source>
</evidence>
<name>A0ABD2YF06_9GENT</name>
<proteinExistence type="predicted"/>
<gene>
    <name evidence="2" type="ORF">ACH5RR_035127</name>
</gene>
<sequence>MERRSCSNLHFINAIKGNSETKLSNVNSRGKPALIFRKLIEICNTDDLNTTSHSFLHSDSKFSRVKMETPCLPLADRTLQEIDIATNGAVHSGDDGEMYSDLDDYTFGKMTLKQLKQNCKTKKRIRASSEGLSPQNGDVKLEPDEDDSDLNETLCSLKLKLSKAKKKCISGGSQSPKLAVSVKSEQGLDSGSPVLIHGDLASVICVKTEVPEPEFEGCLSIVSFDDNSFTIDQNDESSIAQGISDENPRTVECRSSKPNQYGEEYHSCVLNQVSHDHLDNFEPPSVVLPSSEELMDVNNQEKTSQQFLDLPMSEFGIENQIEQPLEITSPSKDQSPDMHGYSRSCHLHELSGQNNNNPVVLVPDTVVDVSFNRNELYCGGDSDEENQPSMSTRTDAERDSSLWNKNYAFEETPSPSVLVQTPERLLSTRKVISPTSEEQFCLAMNSTESYNDMDCPNCKENLHDVKQTENKSSCEGSDKLVNVSKSPKVSAAVSRTKLILSPSQLRRKMKNLKTSPPKCNLEGPRLSRSLPSVSTGCTSVQGCSESAIAFSRRQMHDIESLAMKLMGELKSMKDIVEEKLLFEAYCNVSLKNDADEVKNAITNATKAEEMARKWLSMMGRDCNRFCKIMSLTQKGTKGALSSDVGQRERKRITFADEAGGMLCHVKFFENGLASHESTSINQEDQTT</sequence>
<protein>
    <submittedName>
        <fullName evidence="2">Uncharacterized protein</fullName>
    </submittedName>
</protein>
<evidence type="ECO:0000256" key="1">
    <source>
        <dbReference type="SAM" id="MobiDB-lite"/>
    </source>
</evidence>
<keyword evidence="3" id="KW-1185">Reference proteome</keyword>
<comment type="caution">
    <text evidence="2">The sequence shown here is derived from an EMBL/GenBank/DDBJ whole genome shotgun (WGS) entry which is preliminary data.</text>
</comment>